<dbReference type="PROSITE" id="PS00061">
    <property type="entry name" value="ADH_SHORT"/>
    <property type="match status" value="1"/>
</dbReference>
<dbReference type="Proteomes" id="UP001321486">
    <property type="component" value="Chromosome"/>
</dbReference>
<dbReference type="InterPro" id="IPR020904">
    <property type="entry name" value="Sc_DH/Rdtase_CS"/>
</dbReference>
<reference evidence="5" key="1">
    <citation type="journal article" date="2019" name="Int. J. Syst. Evol. Microbiol.">
        <title>The Global Catalogue of Microorganisms (GCM) 10K type strain sequencing project: providing services to taxonomists for standard genome sequencing and annotation.</title>
        <authorList>
            <consortium name="The Broad Institute Genomics Platform"/>
            <consortium name="The Broad Institute Genome Sequencing Center for Infectious Disease"/>
            <person name="Wu L."/>
            <person name="Ma J."/>
        </authorList>
    </citation>
    <scope>NUCLEOTIDE SEQUENCE [LARGE SCALE GENOMIC DNA]</scope>
    <source>
        <strain evidence="5">NBRC 108728</strain>
    </source>
</reference>
<evidence type="ECO:0000256" key="1">
    <source>
        <dbReference type="ARBA" id="ARBA00006484"/>
    </source>
</evidence>
<dbReference type="NCBIfam" id="NF006119">
    <property type="entry name" value="PRK08264.1-5"/>
    <property type="match status" value="1"/>
</dbReference>
<comment type="similarity">
    <text evidence="1 3">Belongs to the short-chain dehydrogenases/reductases (SDR) family.</text>
</comment>
<dbReference type="PRINTS" id="PR00081">
    <property type="entry name" value="GDHRDH"/>
</dbReference>
<evidence type="ECO:0000256" key="3">
    <source>
        <dbReference type="RuleBase" id="RU000363"/>
    </source>
</evidence>
<proteinExistence type="inferred from homology"/>
<dbReference type="PANTHER" id="PTHR44169:SF6">
    <property type="entry name" value="NADPH-DEPENDENT 1-ACYLDIHYDROXYACETONE PHOSPHATE REDUCTASE"/>
    <property type="match status" value="1"/>
</dbReference>
<protein>
    <submittedName>
        <fullName evidence="4">Short-chain dehydrogenase</fullName>
    </submittedName>
</protein>
<dbReference type="Gene3D" id="3.40.50.720">
    <property type="entry name" value="NAD(P)-binding Rossmann-like Domain"/>
    <property type="match status" value="1"/>
</dbReference>
<organism evidence="4 5">
    <name type="scientific">Frondihabitans sucicola</name>
    <dbReference type="NCBI Taxonomy" id="1268041"/>
    <lineage>
        <taxon>Bacteria</taxon>
        <taxon>Bacillati</taxon>
        <taxon>Actinomycetota</taxon>
        <taxon>Actinomycetes</taxon>
        <taxon>Micrococcales</taxon>
        <taxon>Microbacteriaceae</taxon>
        <taxon>Frondihabitans</taxon>
    </lineage>
</organism>
<dbReference type="PRINTS" id="PR00080">
    <property type="entry name" value="SDRFAMILY"/>
</dbReference>
<dbReference type="InterPro" id="IPR036291">
    <property type="entry name" value="NAD(P)-bd_dom_sf"/>
</dbReference>
<keyword evidence="2" id="KW-0560">Oxidoreductase</keyword>
<evidence type="ECO:0000313" key="5">
    <source>
        <dbReference type="Proteomes" id="UP001321486"/>
    </source>
</evidence>
<dbReference type="PANTHER" id="PTHR44169">
    <property type="entry name" value="NADPH-DEPENDENT 1-ACYLDIHYDROXYACETONE PHOSPHATE REDUCTASE"/>
    <property type="match status" value="1"/>
</dbReference>
<dbReference type="Pfam" id="PF00106">
    <property type="entry name" value="adh_short"/>
    <property type="match status" value="1"/>
</dbReference>
<dbReference type="EMBL" id="AP027732">
    <property type="protein sequence ID" value="BDZ50678.1"/>
    <property type="molecule type" value="Genomic_DNA"/>
</dbReference>
<accession>A0ABN6Y4I4</accession>
<dbReference type="SUPFAM" id="SSF51735">
    <property type="entry name" value="NAD(P)-binding Rossmann-fold domains"/>
    <property type="match status" value="1"/>
</dbReference>
<evidence type="ECO:0000313" key="4">
    <source>
        <dbReference type="EMBL" id="BDZ50678.1"/>
    </source>
</evidence>
<name>A0ABN6Y4I4_9MICO</name>
<keyword evidence="5" id="KW-1185">Reference proteome</keyword>
<gene>
    <name evidence="4" type="ORF">GCM10025867_29190</name>
</gene>
<evidence type="ECO:0000256" key="2">
    <source>
        <dbReference type="ARBA" id="ARBA00023002"/>
    </source>
</evidence>
<sequence length="238" mass="25281">MTGAGRGLGRSFVDGLLGRGAAKVYAGSRVPNSWDDDRVVPIELDVTDPVQVRSAAERCRDVDLLVNNAGIMRLTPLIGSDDDSAARDELEVNFFGTLAMCRAFAPVLAANGGGAIVDVLSVASWVAPPASGGYGASKSAAWALTNAARVELREQGTLVVAVHAGFIDTEMVTRVKAPKISPADVVAQVLDGVESGAEEILADDESRETKAALPRDLEVLYPRLQRLWDGRRRGRARE</sequence>
<dbReference type="InterPro" id="IPR002347">
    <property type="entry name" value="SDR_fam"/>
</dbReference>